<gene>
    <name evidence="1" type="ORF">PIB30_001232</name>
</gene>
<proteinExistence type="predicted"/>
<dbReference type="Proteomes" id="UP001341840">
    <property type="component" value="Unassembled WGS sequence"/>
</dbReference>
<reference evidence="1 2" key="1">
    <citation type="journal article" date="2023" name="Plants (Basel)">
        <title>Bridging the Gap: Combining Genomics and Transcriptomics Approaches to Understand Stylosanthes scabra, an Orphan Legume from the Brazilian Caatinga.</title>
        <authorList>
            <person name="Ferreira-Neto J.R.C."/>
            <person name="da Silva M.D."/>
            <person name="Binneck E."/>
            <person name="de Melo N.F."/>
            <person name="da Silva R.H."/>
            <person name="de Melo A.L.T.M."/>
            <person name="Pandolfi V."/>
            <person name="Bustamante F.O."/>
            <person name="Brasileiro-Vidal A.C."/>
            <person name="Benko-Iseppon A.M."/>
        </authorList>
    </citation>
    <scope>NUCLEOTIDE SEQUENCE [LARGE SCALE GENOMIC DNA]</scope>
    <source>
        <tissue evidence="1">Leaves</tissue>
    </source>
</reference>
<dbReference type="EMBL" id="JASCZI010181245">
    <property type="protein sequence ID" value="MED6179469.1"/>
    <property type="molecule type" value="Genomic_DNA"/>
</dbReference>
<name>A0ABU6W2A9_9FABA</name>
<evidence type="ECO:0000313" key="1">
    <source>
        <dbReference type="EMBL" id="MED6179469.1"/>
    </source>
</evidence>
<protein>
    <submittedName>
        <fullName evidence="1">Uncharacterized protein</fullName>
    </submittedName>
</protein>
<evidence type="ECO:0000313" key="2">
    <source>
        <dbReference type="Proteomes" id="UP001341840"/>
    </source>
</evidence>
<sequence>MIQLPNKFSKKGSIHAFSILDPKPTKFLWRDNSTPINKAYSPTIYISLPKKTPHHPIYFRASRRREGSNLHMIDRQGGSYRLNETEAASLVKEPTLPIKEFGSNPIYNNLKSLSSSSSMTEITP</sequence>
<comment type="caution">
    <text evidence="1">The sequence shown here is derived from an EMBL/GenBank/DDBJ whole genome shotgun (WGS) entry which is preliminary data.</text>
</comment>
<organism evidence="1 2">
    <name type="scientific">Stylosanthes scabra</name>
    <dbReference type="NCBI Taxonomy" id="79078"/>
    <lineage>
        <taxon>Eukaryota</taxon>
        <taxon>Viridiplantae</taxon>
        <taxon>Streptophyta</taxon>
        <taxon>Embryophyta</taxon>
        <taxon>Tracheophyta</taxon>
        <taxon>Spermatophyta</taxon>
        <taxon>Magnoliopsida</taxon>
        <taxon>eudicotyledons</taxon>
        <taxon>Gunneridae</taxon>
        <taxon>Pentapetalae</taxon>
        <taxon>rosids</taxon>
        <taxon>fabids</taxon>
        <taxon>Fabales</taxon>
        <taxon>Fabaceae</taxon>
        <taxon>Papilionoideae</taxon>
        <taxon>50 kb inversion clade</taxon>
        <taxon>dalbergioids sensu lato</taxon>
        <taxon>Dalbergieae</taxon>
        <taxon>Pterocarpus clade</taxon>
        <taxon>Stylosanthes</taxon>
    </lineage>
</organism>
<accession>A0ABU6W2A9</accession>
<keyword evidence="2" id="KW-1185">Reference proteome</keyword>